<feature type="region of interest" description="Disordered" evidence="2">
    <location>
        <begin position="340"/>
        <end position="367"/>
    </location>
</feature>
<dbReference type="NCBIfam" id="TIGR03505">
    <property type="entry name" value="FimV_core"/>
    <property type="match status" value="1"/>
</dbReference>
<evidence type="ECO:0000256" key="1">
    <source>
        <dbReference type="SAM" id="Coils"/>
    </source>
</evidence>
<protein>
    <submittedName>
        <fullName evidence="5">FimV/HubP family polar landmark protein</fullName>
    </submittedName>
</protein>
<feature type="region of interest" description="Disordered" evidence="2">
    <location>
        <begin position="581"/>
        <end position="602"/>
    </location>
</feature>
<dbReference type="Pfam" id="PF25800">
    <property type="entry name" value="FimV_N"/>
    <property type="match status" value="1"/>
</dbReference>
<gene>
    <name evidence="5" type="ORF">ACFO0R_14455</name>
</gene>
<dbReference type="InterPro" id="IPR038440">
    <property type="entry name" value="FimV_C_sf"/>
</dbReference>
<dbReference type="Gene3D" id="1.20.58.2200">
    <property type="match status" value="1"/>
</dbReference>
<evidence type="ECO:0000256" key="2">
    <source>
        <dbReference type="SAM" id="MobiDB-lite"/>
    </source>
</evidence>
<feature type="compositionally biased region" description="Pro residues" evidence="2">
    <location>
        <begin position="356"/>
        <end position="367"/>
    </location>
</feature>
<evidence type="ECO:0000313" key="6">
    <source>
        <dbReference type="Proteomes" id="UP001595999"/>
    </source>
</evidence>
<dbReference type="InterPro" id="IPR020012">
    <property type="entry name" value="LysM_FimV"/>
</dbReference>
<name>A0ABV8ZSY5_9NEIS</name>
<keyword evidence="1" id="KW-0175">Coiled coil</keyword>
<keyword evidence="3" id="KW-0732">Signal</keyword>
<feature type="domain" description="FimV N-terminal" evidence="4">
    <location>
        <begin position="24"/>
        <end position="129"/>
    </location>
</feature>
<dbReference type="InterPro" id="IPR057840">
    <property type="entry name" value="FimV_N"/>
</dbReference>
<evidence type="ECO:0000313" key="5">
    <source>
        <dbReference type="EMBL" id="MFC4490814.1"/>
    </source>
</evidence>
<dbReference type="NCBIfam" id="TIGR03504">
    <property type="entry name" value="FimV_Cterm"/>
    <property type="match status" value="1"/>
</dbReference>
<keyword evidence="6" id="KW-1185">Reference proteome</keyword>
<proteinExistence type="predicted"/>
<dbReference type="InterPro" id="IPR020011">
    <property type="entry name" value="FimV_C"/>
</dbReference>
<feature type="compositionally biased region" description="Low complexity" evidence="2">
    <location>
        <begin position="581"/>
        <end position="591"/>
    </location>
</feature>
<evidence type="ECO:0000259" key="4">
    <source>
        <dbReference type="Pfam" id="PF25800"/>
    </source>
</evidence>
<evidence type="ECO:0000256" key="3">
    <source>
        <dbReference type="SAM" id="SignalP"/>
    </source>
</evidence>
<dbReference type="Proteomes" id="UP001595999">
    <property type="component" value="Unassembled WGS sequence"/>
</dbReference>
<reference evidence="6" key="1">
    <citation type="journal article" date="2019" name="Int. J. Syst. Evol. Microbiol.">
        <title>The Global Catalogue of Microorganisms (GCM) 10K type strain sequencing project: providing services to taxonomists for standard genome sequencing and annotation.</title>
        <authorList>
            <consortium name="The Broad Institute Genomics Platform"/>
            <consortium name="The Broad Institute Genome Sequencing Center for Infectious Disease"/>
            <person name="Wu L."/>
            <person name="Ma J."/>
        </authorList>
    </citation>
    <scope>NUCLEOTIDE SEQUENCE [LARGE SCALE GENOMIC DNA]</scope>
    <source>
        <strain evidence="6">CGMCC 4.7608</strain>
    </source>
</reference>
<accession>A0ABV8ZSY5</accession>
<dbReference type="EMBL" id="JBHSEK010000009">
    <property type="protein sequence ID" value="MFC4490814.1"/>
    <property type="molecule type" value="Genomic_DNA"/>
</dbReference>
<feature type="chain" id="PRO_5046163455" evidence="3">
    <location>
        <begin position="25"/>
        <end position="767"/>
    </location>
</feature>
<comment type="caution">
    <text evidence="5">The sequence shown here is derived from an EMBL/GenBank/DDBJ whole genome shotgun (WGS) entry which is preliminary data.</text>
</comment>
<feature type="signal peptide" evidence="3">
    <location>
        <begin position="1"/>
        <end position="24"/>
    </location>
</feature>
<sequence length="767" mass="78055">MTNQAKIRIGVLAVALACCANAWAGLGKINVRSNLGEPFRADIELTGVRSAELESARIGLAGADTFQDLNVDYATVLSSLRFSVAPSSRGAMIRISSSGPINDPYLRFVVEAKTSSGRAVREYTVLLDPSNYSMASPSANIVQDVPSYADNNLSSRYRGNAAPIARPQPGILKVKSGSTLRGLAGKVRPRGATLDQTMAALAQANPDAFVDGDVSRLKLGAVLKVPTSRKIKSLSASQVASILGGQPAAPAAEAKPGADVLKLVPSEAGGGNAKLSDLEQQVAAREQALKSAEARISALEDQLKALQAGKPLPAMTSPSSAPAAVPAAASAPVAAASAPAAEAAPKPAPAEHKPAPKPAAPPPPPAPSLLDKIIDHLPLIGGGVAGVGLLGALGLLLARRRKGGASLALSASNTSMALSRGASSGMDAPSVGAGHSFMSNFTQAAGAIDAAEVDPVAEAEVYIAYGRDVQAEDILKDALAKDPSRQEVRLKLMEIYAARPDVASFEKLAREMHATFDGHGPIWAKAAAMGRSIDPTNSLYLSDGEGEEIEAAAAPAAAAGEGGIDLDQELFGAQNADLPAAAEAAAPAVEPAAPPEAPQDDPLAALLEEPKPEPAAAAESNLLDFDLDAELTPAAEAKPEAAAEPAAAPAENNLLDFDFNLDSLATEAPAAAETQPAAAAEPAGFESLYEDMLAETPAAAPAAPTAPAQAEGMSVLDDPLATKLDLAKVYLDMGDRDGAKEVLQDLIAEAQGPLKAEAEALLASISA</sequence>
<organism evidence="5 6">
    <name type="scientific">Chromobacterium aquaticum</name>
    <dbReference type="NCBI Taxonomy" id="467180"/>
    <lineage>
        <taxon>Bacteria</taxon>
        <taxon>Pseudomonadati</taxon>
        <taxon>Pseudomonadota</taxon>
        <taxon>Betaproteobacteria</taxon>
        <taxon>Neisseriales</taxon>
        <taxon>Chromobacteriaceae</taxon>
        <taxon>Chromobacterium</taxon>
    </lineage>
</organism>
<feature type="coiled-coil region" evidence="1">
    <location>
        <begin position="275"/>
        <end position="309"/>
    </location>
</feature>